<dbReference type="PANTHER" id="PTHR46300">
    <property type="entry name" value="P450, PUTATIVE (EUROFUNG)-RELATED-RELATED"/>
    <property type="match status" value="1"/>
</dbReference>
<comment type="similarity">
    <text evidence="2">Belongs to the cytochrome P450 family.</text>
</comment>
<evidence type="ECO:0000256" key="7">
    <source>
        <dbReference type="PIRSR" id="PIRSR602401-1"/>
    </source>
</evidence>
<feature type="binding site" description="axial binding residue" evidence="7">
    <location>
        <position position="455"/>
    </location>
    <ligand>
        <name>heme</name>
        <dbReference type="ChEBI" id="CHEBI:30413"/>
    </ligand>
    <ligandPart>
        <name>Fe</name>
        <dbReference type="ChEBI" id="CHEBI:18248"/>
    </ligandPart>
</feature>
<evidence type="ECO:0000256" key="5">
    <source>
        <dbReference type="ARBA" id="ARBA00023004"/>
    </source>
</evidence>
<dbReference type="RefSeq" id="XP_040706274.1">
    <property type="nucleotide sequence ID" value="XM_040850290.1"/>
</dbReference>
<feature type="transmembrane region" description="Helical" evidence="8">
    <location>
        <begin position="9"/>
        <end position="33"/>
    </location>
</feature>
<evidence type="ECO:0000256" key="6">
    <source>
        <dbReference type="ARBA" id="ARBA00023033"/>
    </source>
</evidence>
<dbReference type="InterPro" id="IPR001128">
    <property type="entry name" value="Cyt_P450"/>
</dbReference>
<dbReference type="OrthoDB" id="1103324at2759"/>
<reference evidence="10" key="1">
    <citation type="journal article" date="2017" name="Genome Biol.">
        <title>Comparative genomics reveals high biological diversity and specific adaptations in the industrially and medically important fungal genus Aspergillus.</title>
        <authorList>
            <person name="de Vries R.P."/>
            <person name="Riley R."/>
            <person name="Wiebenga A."/>
            <person name="Aguilar-Osorio G."/>
            <person name="Amillis S."/>
            <person name="Uchima C.A."/>
            <person name="Anderluh G."/>
            <person name="Asadollahi M."/>
            <person name="Askin M."/>
            <person name="Barry K."/>
            <person name="Battaglia E."/>
            <person name="Bayram O."/>
            <person name="Benocci T."/>
            <person name="Braus-Stromeyer S.A."/>
            <person name="Caldana C."/>
            <person name="Canovas D."/>
            <person name="Cerqueira G.C."/>
            <person name="Chen F."/>
            <person name="Chen W."/>
            <person name="Choi C."/>
            <person name="Clum A."/>
            <person name="Dos Santos R.A."/>
            <person name="Damasio A.R."/>
            <person name="Diallinas G."/>
            <person name="Emri T."/>
            <person name="Fekete E."/>
            <person name="Flipphi M."/>
            <person name="Freyberg S."/>
            <person name="Gallo A."/>
            <person name="Gournas C."/>
            <person name="Habgood R."/>
            <person name="Hainaut M."/>
            <person name="Harispe M.L."/>
            <person name="Henrissat B."/>
            <person name="Hilden K.S."/>
            <person name="Hope R."/>
            <person name="Hossain A."/>
            <person name="Karabika E."/>
            <person name="Karaffa L."/>
            <person name="Karanyi Z."/>
            <person name="Krasevec N."/>
            <person name="Kuo A."/>
            <person name="Kusch H."/>
            <person name="LaButti K."/>
            <person name="Lagendijk E.L."/>
            <person name="Lapidus A."/>
            <person name="Levasseur A."/>
            <person name="Lindquist E."/>
            <person name="Lipzen A."/>
            <person name="Logrieco A.F."/>
            <person name="MacCabe A."/>
            <person name="Maekelae M.R."/>
            <person name="Malavazi I."/>
            <person name="Melin P."/>
            <person name="Meyer V."/>
            <person name="Mielnichuk N."/>
            <person name="Miskei M."/>
            <person name="Molnar A.P."/>
            <person name="Mule G."/>
            <person name="Ngan C.Y."/>
            <person name="Orejas M."/>
            <person name="Orosz E."/>
            <person name="Ouedraogo J.P."/>
            <person name="Overkamp K.M."/>
            <person name="Park H.-S."/>
            <person name="Perrone G."/>
            <person name="Piumi F."/>
            <person name="Punt P.J."/>
            <person name="Ram A.F."/>
            <person name="Ramon A."/>
            <person name="Rauscher S."/>
            <person name="Record E."/>
            <person name="Riano-Pachon D.M."/>
            <person name="Robert V."/>
            <person name="Roehrig J."/>
            <person name="Ruller R."/>
            <person name="Salamov A."/>
            <person name="Salih N.S."/>
            <person name="Samson R.A."/>
            <person name="Sandor E."/>
            <person name="Sanguinetti M."/>
            <person name="Schuetze T."/>
            <person name="Sepcic K."/>
            <person name="Shelest E."/>
            <person name="Sherlock G."/>
            <person name="Sophianopoulou V."/>
            <person name="Squina F.M."/>
            <person name="Sun H."/>
            <person name="Susca A."/>
            <person name="Todd R.B."/>
            <person name="Tsang A."/>
            <person name="Unkles S.E."/>
            <person name="van de Wiele N."/>
            <person name="van Rossen-Uffink D."/>
            <person name="Oliveira J.V."/>
            <person name="Vesth T.C."/>
            <person name="Visser J."/>
            <person name="Yu J.-H."/>
            <person name="Zhou M."/>
            <person name="Andersen M.R."/>
            <person name="Archer D.B."/>
            <person name="Baker S.E."/>
            <person name="Benoit I."/>
            <person name="Brakhage A.A."/>
            <person name="Braus G.H."/>
            <person name="Fischer R."/>
            <person name="Frisvad J.C."/>
            <person name="Goldman G.H."/>
            <person name="Houbraken J."/>
            <person name="Oakley B."/>
            <person name="Pocsi I."/>
            <person name="Scazzocchio C."/>
            <person name="Seiboth B."/>
            <person name="vanKuyk P.A."/>
            <person name="Wortman J."/>
            <person name="Dyer P.S."/>
            <person name="Grigoriev I.V."/>
        </authorList>
    </citation>
    <scope>NUCLEOTIDE SEQUENCE [LARGE SCALE GENOMIC DNA]</scope>
    <source>
        <strain evidence="10">CBS 593.65</strain>
    </source>
</reference>
<dbReference type="VEuPathDB" id="FungiDB:ASPSYDRAFT_648389"/>
<evidence type="ECO:0000313" key="10">
    <source>
        <dbReference type="Proteomes" id="UP000184356"/>
    </source>
</evidence>
<dbReference type="GO" id="GO:0005506">
    <property type="term" value="F:iron ion binding"/>
    <property type="evidence" value="ECO:0007669"/>
    <property type="project" value="InterPro"/>
</dbReference>
<organism evidence="9 10">
    <name type="scientific">Aspergillus sydowii CBS 593.65</name>
    <dbReference type="NCBI Taxonomy" id="1036612"/>
    <lineage>
        <taxon>Eukaryota</taxon>
        <taxon>Fungi</taxon>
        <taxon>Dikarya</taxon>
        <taxon>Ascomycota</taxon>
        <taxon>Pezizomycotina</taxon>
        <taxon>Eurotiomycetes</taxon>
        <taxon>Eurotiomycetidae</taxon>
        <taxon>Eurotiales</taxon>
        <taxon>Aspergillaceae</taxon>
        <taxon>Aspergillus</taxon>
        <taxon>Aspergillus subgen. Nidulantes</taxon>
    </lineage>
</organism>
<keyword evidence="10" id="KW-1185">Reference proteome</keyword>
<dbReference type="InterPro" id="IPR036396">
    <property type="entry name" value="Cyt_P450_sf"/>
</dbReference>
<keyword evidence="4" id="KW-0560">Oxidoreductase</keyword>
<protein>
    <recommendedName>
        <fullName evidence="11">Cytochrome P450</fullName>
    </recommendedName>
</protein>
<evidence type="ECO:0000256" key="1">
    <source>
        <dbReference type="ARBA" id="ARBA00001971"/>
    </source>
</evidence>
<evidence type="ECO:0000256" key="4">
    <source>
        <dbReference type="ARBA" id="ARBA00023002"/>
    </source>
</evidence>
<evidence type="ECO:0000256" key="8">
    <source>
        <dbReference type="SAM" id="Phobius"/>
    </source>
</evidence>
<dbReference type="InterPro" id="IPR002401">
    <property type="entry name" value="Cyt_P450_E_grp-I"/>
</dbReference>
<dbReference type="EMBL" id="KV878583">
    <property type="protein sequence ID" value="OJJ62468.1"/>
    <property type="molecule type" value="Genomic_DNA"/>
</dbReference>
<evidence type="ECO:0008006" key="11">
    <source>
        <dbReference type="Google" id="ProtNLM"/>
    </source>
</evidence>
<dbReference type="PRINTS" id="PR00385">
    <property type="entry name" value="P450"/>
</dbReference>
<dbReference type="InterPro" id="IPR050364">
    <property type="entry name" value="Cytochrome_P450_fung"/>
</dbReference>
<gene>
    <name evidence="9" type="ORF">ASPSYDRAFT_648389</name>
</gene>
<keyword evidence="8" id="KW-0812">Transmembrane</keyword>
<dbReference type="SUPFAM" id="SSF48264">
    <property type="entry name" value="Cytochrome P450"/>
    <property type="match status" value="1"/>
</dbReference>
<dbReference type="AlphaFoldDB" id="A0A1L9TSW4"/>
<keyword evidence="7" id="KW-0349">Heme</keyword>
<accession>A0A1L9TSW4</accession>
<comment type="cofactor">
    <cofactor evidence="1 7">
        <name>heme</name>
        <dbReference type="ChEBI" id="CHEBI:30413"/>
    </cofactor>
</comment>
<dbReference type="STRING" id="1036612.A0A1L9TSW4"/>
<evidence type="ECO:0000256" key="3">
    <source>
        <dbReference type="ARBA" id="ARBA00022723"/>
    </source>
</evidence>
<keyword evidence="6" id="KW-0503">Monooxygenase</keyword>
<evidence type="ECO:0000313" key="9">
    <source>
        <dbReference type="EMBL" id="OJJ62468.1"/>
    </source>
</evidence>
<proteinExistence type="inferred from homology"/>
<keyword evidence="8" id="KW-1133">Transmembrane helix</keyword>
<dbReference type="PRINTS" id="PR00463">
    <property type="entry name" value="EP450I"/>
</dbReference>
<keyword evidence="5 7" id="KW-0408">Iron</keyword>
<sequence>MSPSLGYDLCVLIVSLLVTILVSFVVALAPYTWASLRPKNFPPGPKPLPLIGNLNLIPPSKAFTLFHQWTKKYGPIIGLKFGPANVVVLNHWRDVQELLEKRSHIYSSRPNNYIANNLICKNNTHILFAPYGTTWKSLRKASQALFTPRSLAHILPVQEAEATQTIFDLLRSPRRYHEHIQRYTTAVILASVFGQRGAEFNSPNVQALYDVQNRFTALLEPGAAPPLDAIPFLRYIPEILAPWKRKARAIRRDQRALYFRLYETTKERMGRGIRTGCFMERLIEDQGKNGLGDEHTAYLGGILMEAGSDTTSSTLLSFLLGVLENPDALGRARNEVDRVVGVERSPTMDDLESLPYIEACMHETLRWRPVAAGGIPHMLTQTDTYKDYVFPAGTIFFANTWAIHHDEAEYANPAIFNPDRWVGNKYGIKDNNNSSADSTIQRRTSYGWGAGRRICSGQKMAEASLKISIAKLVWAFDFERDGGREVDVSVDSGYEGGFLICPKKFPIKITSRSEGRAAVIEKEFEGLKGFYDKFAA</sequence>
<evidence type="ECO:0000256" key="2">
    <source>
        <dbReference type="ARBA" id="ARBA00010617"/>
    </source>
</evidence>
<dbReference type="GeneID" id="63766363"/>
<dbReference type="GO" id="GO:0004497">
    <property type="term" value="F:monooxygenase activity"/>
    <property type="evidence" value="ECO:0007669"/>
    <property type="project" value="UniProtKB-KW"/>
</dbReference>
<dbReference type="GO" id="GO:0016705">
    <property type="term" value="F:oxidoreductase activity, acting on paired donors, with incorporation or reduction of molecular oxygen"/>
    <property type="evidence" value="ECO:0007669"/>
    <property type="project" value="InterPro"/>
</dbReference>
<dbReference type="Proteomes" id="UP000184356">
    <property type="component" value="Unassembled WGS sequence"/>
</dbReference>
<dbReference type="CDD" id="cd11065">
    <property type="entry name" value="CYP64-like"/>
    <property type="match status" value="1"/>
</dbReference>
<keyword evidence="3 7" id="KW-0479">Metal-binding</keyword>
<dbReference type="Pfam" id="PF00067">
    <property type="entry name" value="p450"/>
    <property type="match status" value="1"/>
</dbReference>
<dbReference type="PANTHER" id="PTHR46300:SF2">
    <property type="entry name" value="CYTOCHROME P450 MONOOXYGENASE ALNH-RELATED"/>
    <property type="match status" value="1"/>
</dbReference>
<name>A0A1L9TSW4_9EURO</name>
<dbReference type="Gene3D" id="1.10.630.10">
    <property type="entry name" value="Cytochrome P450"/>
    <property type="match status" value="1"/>
</dbReference>
<keyword evidence="8" id="KW-0472">Membrane</keyword>
<dbReference type="GO" id="GO:0020037">
    <property type="term" value="F:heme binding"/>
    <property type="evidence" value="ECO:0007669"/>
    <property type="project" value="InterPro"/>
</dbReference>